<proteinExistence type="predicted"/>
<evidence type="ECO:0000313" key="3">
    <source>
        <dbReference type="Proteomes" id="UP000655044"/>
    </source>
</evidence>
<dbReference type="InterPro" id="IPR011944">
    <property type="entry name" value="Steroid_delta5-4_isomerase"/>
</dbReference>
<dbReference type="InterPro" id="IPR032710">
    <property type="entry name" value="NTF2-like_dom_sf"/>
</dbReference>
<dbReference type="Pfam" id="PF14534">
    <property type="entry name" value="DUF4440"/>
    <property type="match status" value="1"/>
</dbReference>
<dbReference type="EMBL" id="BOOI01000076">
    <property type="protein sequence ID" value="GIH88220.1"/>
    <property type="molecule type" value="Genomic_DNA"/>
</dbReference>
<keyword evidence="3" id="KW-1185">Reference proteome</keyword>
<feature type="domain" description="DUF4440" evidence="1">
    <location>
        <begin position="39"/>
        <end position="148"/>
    </location>
</feature>
<organism evidence="2 3">
    <name type="scientific">Planobispora rosea</name>
    <dbReference type="NCBI Taxonomy" id="35762"/>
    <lineage>
        <taxon>Bacteria</taxon>
        <taxon>Bacillati</taxon>
        <taxon>Actinomycetota</taxon>
        <taxon>Actinomycetes</taxon>
        <taxon>Streptosporangiales</taxon>
        <taxon>Streptosporangiaceae</taxon>
        <taxon>Planobispora</taxon>
    </lineage>
</organism>
<protein>
    <recommendedName>
        <fullName evidence="1">DUF4440 domain-containing protein</fullName>
    </recommendedName>
</protein>
<evidence type="ECO:0000313" key="2">
    <source>
        <dbReference type="EMBL" id="GIH88220.1"/>
    </source>
</evidence>
<dbReference type="InterPro" id="IPR027843">
    <property type="entry name" value="DUF4440"/>
</dbReference>
<dbReference type="Proteomes" id="UP000655044">
    <property type="component" value="Unassembled WGS sequence"/>
</dbReference>
<dbReference type="AlphaFoldDB" id="A0A8J3WG68"/>
<accession>A0A8J3WG68</accession>
<dbReference type="Gene3D" id="3.10.450.50">
    <property type="match status" value="1"/>
</dbReference>
<gene>
    <name evidence="2" type="ORF">Pro02_66280</name>
</gene>
<dbReference type="SUPFAM" id="SSF54427">
    <property type="entry name" value="NTF2-like"/>
    <property type="match status" value="1"/>
</dbReference>
<dbReference type="NCBIfam" id="TIGR02246">
    <property type="entry name" value="SgcJ/EcaC family oxidoreductase"/>
    <property type="match status" value="1"/>
</dbReference>
<reference evidence="2" key="1">
    <citation type="submission" date="2021-01" db="EMBL/GenBank/DDBJ databases">
        <title>Whole genome shotgun sequence of Planobispora rosea NBRC 15558.</title>
        <authorList>
            <person name="Komaki H."/>
            <person name="Tamura T."/>
        </authorList>
    </citation>
    <scope>NUCLEOTIDE SEQUENCE</scope>
    <source>
        <strain evidence="2">NBRC 15558</strain>
    </source>
</reference>
<comment type="caution">
    <text evidence="2">The sequence shown here is derived from an EMBL/GenBank/DDBJ whole genome shotgun (WGS) entry which is preliminary data.</text>
</comment>
<evidence type="ECO:0000259" key="1">
    <source>
        <dbReference type="Pfam" id="PF14534"/>
    </source>
</evidence>
<sequence length="161" mass="16773">MTAITVALDGLSTSKGTVMTDGILVVGDISAETQAAVTGVVKALEKAFNAKDPVGLSEQFARRTSWSNAMGTRLDSRTAIAESSAPALKGFLRDSYARYDVVKLLEIAPDTVAVNVAQTPTDSSGDPVEGVHGAALYVIARREDGWKIVAGQNTAVEPPPA</sequence>
<name>A0A8J3WG68_PLARO</name>